<dbReference type="Proteomes" id="UP000474228">
    <property type="component" value="Unassembled WGS sequence"/>
</dbReference>
<proteinExistence type="predicted"/>
<evidence type="ECO:0000313" key="2">
    <source>
        <dbReference type="Proteomes" id="UP000474228"/>
    </source>
</evidence>
<evidence type="ECO:0000313" key="1">
    <source>
        <dbReference type="EMBL" id="MTV64192.1"/>
    </source>
</evidence>
<gene>
    <name evidence="1" type="ORF">GM539_12675</name>
</gene>
<reference evidence="1 2" key="1">
    <citation type="submission" date="2019-11" db="EMBL/GenBank/DDBJ databases">
        <title>Growth characteristics of pneumococcus vary with the chemical composition of the capsule and with environmental conditions.</title>
        <authorList>
            <person name="Tothpal A."/>
            <person name="Desobry K."/>
            <person name="Joshi S."/>
            <person name="Wyllie A.L."/>
            <person name="Weinberger D.M."/>
        </authorList>
    </citation>
    <scope>NUCLEOTIDE SEQUENCE [LARGE SCALE GENOMIC DNA]</scope>
    <source>
        <strain evidence="2">pnumococcus22F</strain>
    </source>
</reference>
<dbReference type="AlphaFoldDB" id="A0A6G2D6L3"/>
<organism evidence="1 2">
    <name type="scientific">Streptococcus pneumoniae</name>
    <dbReference type="NCBI Taxonomy" id="1313"/>
    <lineage>
        <taxon>Bacteria</taxon>
        <taxon>Bacillati</taxon>
        <taxon>Bacillota</taxon>
        <taxon>Bacilli</taxon>
        <taxon>Lactobacillales</taxon>
        <taxon>Streptococcaceae</taxon>
        <taxon>Streptococcus</taxon>
    </lineage>
</organism>
<comment type="caution">
    <text evidence="1">The sequence shown here is derived from an EMBL/GenBank/DDBJ whole genome shotgun (WGS) entry which is preliminary data.</text>
</comment>
<feature type="non-terminal residue" evidence="1">
    <location>
        <position position="63"/>
    </location>
</feature>
<dbReference type="EMBL" id="WNHJ01000395">
    <property type="protein sequence ID" value="MTV64192.1"/>
    <property type="molecule type" value="Genomic_DNA"/>
</dbReference>
<keyword evidence="1" id="KW-0808">Transferase</keyword>
<accession>A0A6G2D6L3</accession>
<name>A0A6G2D6L3_STREE</name>
<protein>
    <submittedName>
        <fullName evidence="1">GNAT family N-acetyltransferase</fullName>
    </submittedName>
</protein>
<dbReference type="GO" id="GO:0016740">
    <property type="term" value="F:transferase activity"/>
    <property type="evidence" value="ECO:0007669"/>
    <property type="project" value="UniProtKB-KW"/>
</dbReference>
<sequence>MPVNEYGQMIGESMEAYTPGELPSFDFLEGRYARIEALSVEKHAEDLLAVYGPDTPREMWTYL</sequence>